<keyword evidence="9" id="KW-1185">Reference proteome</keyword>
<dbReference type="PRINTS" id="PR00096">
    <property type="entry name" value="GATASE"/>
</dbReference>
<comment type="catalytic activity">
    <reaction evidence="4">
        <text>chorismate + L-glutamine = anthranilate + pyruvate + L-glutamate + H(+)</text>
        <dbReference type="Rhea" id="RHEA:21732"/>
        <dbReference type="ChEBI" id="CHEBI:15361"/>
        <dbReference type="ChEBI" id="CHEBI:15378"/>
        <dbReference type="ChEBI" id="CHEBI:16567"/>
        <dbReference type="ChEBI" id="CHEBI:29748"/>
        <dbReference type="ChEBI" id="CHEBI:29985"/>
        <dbReference type="ChEBI" id="CHEBI:58359"/>
        <dbReference type="EC" id="4.1.3.27"/>
    </reaction>
</comment>
<evidence type="ECO:0000259" key="7">
    <source>
        <dbReference type="Pfam" id="PF00425"/>
    </source>
</evidence>
<dbReference type="EMBL" id="JBIBSM010000009">
    <property type="protein sequence ID" value="MFF8278046.1"/>
    <property type="molecule type" value="Genomic_DNA"/>
</dbReference>
<dbReference type="PANTHER" id="PTHR11236:SF49">
    <property type="entry name" value="ANTHRANILATE SYNTHASE COMPONENT 1"/>
    <property type="match status" value="1"/>
</dbReference>
<dbReference type="Pfam" id="PF00117">
    <property type="entry name" value="GATase"/>
    <property type="match status" value="1"/>
</dbReference>
<dbReference type="PANTHER" id="PTHR11236">
    <property type="entry name" value="AMINOBENZOATE/ANTHRANILATE SYNTHASE"/>
    <property type="match status" value="1"/>
</dbReference>
<dbReference type="CDD" id="cd01743">
    <property type="entry name" value="GATase1_Anthranilate_Synthase"/>
    <property type="match status" value="1"/>
</dbReference>
<dbReference type="PRINTS" id="PR00097">
    <property type="entry name" value="ANTSNTHASEII"/>
</dbReference>
<dbReference type="SUPFAM" id="SSF56322">
    <property type="entry name" value="ADC synthase"/>
    <property type="match status" value="1"/>
</dbReference>
<dbReference type="InterPro" id="IPR029062">
    <property type="entry name" value="Class_I_gatase-like"/>
</dbReference>
<dbReference type="Gene3D" id="3.60.120.10">
    <property type="entry name" value="Anthranilate synthase"/>
    <property type="match status" value="1"/>
</dbReference>
<accession>A0ABW6YDY0</accession>
<dbReference type="Pfam" id="PF00425">
    <property type="entry name" value="Chorismate_bind"/>
    <property type="match status" value="1"/>
</dbReference>
<dbReference type="InterPro" id="IPR006221">
    <property type="entry name" value="TrpG/PapA_dom"/>
</dbReference>
<feature type="domain" description="Chorismate-utilising enzyme C-terminal" evidence="7">
    <location>
        <begin position="142"/>
        <end position="400"/>
    </location>
</feature>
<feature type="domain" description="Glutamine amidotransferase" evidence="6">
    <location>
        <begin position="459"/>
        <end position="636"/>
    </location>
</feature>
<name>A0ABW6YDY0_9ACTN</name>
<evidence type="ECO:0000256" key="5">
    <source>
        <dbReference type="SAM" id="MobiDB-lite"/>
    </source>
</evidence>
<dbReference type="EC" id="4.1.3.27" evidence="1"/>
<dbReference type="RefSeq" id="WP_391935245.1">
    <property type="nucleotide sequence ID" value="NZ_JBIBSM010000009.1"/>
</dbReference>
<gene>
    <name evidence="8" type="ORF">ACF05T_18330</name>
</gene>
<keyword evidence="2" id="KW-0315">Glutamine amidotransferase</keyword>
<dbReference type="SUPFAM" id="SSF52317">
    <property type="entry name" value="Class I glutamine amidotransferase-like"/>
    <property type="match status" value="1"/>
</dbReference>
<evidence type="ECO:0000256" key="1">
    <source>
        <dbReference type="ARBA" id="ARBA00012266"/>
    </source>
</evidence>
<dbReference type="InterPro" id="IPR019999">
    <property type="entry name" value="Anth_synth_I-like"/>
</dbReference>
<evidence type="ECO:0000256" key="2">
    <source>
        <dbReference type="ARBA" id="ARBA00022962"/>
    </source>
</evidence>
<sequence length="654" mass="70918">MTAHEQHRDLGRGQDRDRELSRGQDLLSRVLGTDPPAFAVLHRPETTGPGALDLLTGDISMPATLADLPLREDPGTAGRHEVLAVVPYRQIGERGYDRTDDGAPLIAMSVTEQTTVPLDTVLAAIPDVPITLAEGRFDVDDSAYAEIVRRIVADEIGTGEGANFVIRRSFTAEITDYGPGSALTFFKRLLARETGAYWTFVIHTGERTFVGASPERHVSLADGTAVMNPISGTYRYPASGPTLPGVLDFLADRKEADELYMVVDEELKMMARICEDGGRVVGPYLKEMARLAHTEYFIEGQTDRDPREILRETLFAPTVTGSPLESAARVIAKYEPHGRGYYSGVAALIGCDALGGRAMDSAILIRTAEIDAAGRVGIGVGATLVRHSDPESEVAETRAKAAGLLSALQDDGAARFRAHPRVREALERRNATIADFWLAEESGRGRPGPDPVLAGQRVLIVDAEDTFTSMIGQQVRAMGPEVTVRRFDEEYAFEGYDLVIMGPGPGDPREAGHPKIAHLREAVSTLLRERRPFLAVCLSHQVLSLRLGLELARRDVPNQGVQKEIDLFGSRERVGFYNTFAARSDSDRLHHPDLGAVEVSRDPETGEVHALRGSHFASMQFHAESVLTQSGPRIVASLLGGLVKSASAEGVPVA</sequence>
<dbReference type="PROSITE" id="PS51273">
    <property type="entry name" value="GATASE_TYPE_1"/>
    <property type="match status" value="1"/>
</dbReference>
<dbReference type="InterPro" id="IPR015890">
    <property type="entry name" value="Chorismate_C"/>
</dbReference>
<protein>
    <recommendedName>
        <fullName evidence="1">anthranilate synthase</fullName>
        <ecNumber evidence="1">4.1.3.27</ecNumber>
    </recommendedName>
</protein>
<evidence type="ECO:0000313" key="9">
    <source>
        <dbReference type="Proteomes" id="UP001603013"/>
    </source>
</evidence>
<evidence type="ECO:0000256" key="3">
    <source>
        <dbReference type="ARBA" id="ARBA00023239"/>
    </source>
</evidence>
<dbReference type="PRINTS" id="PR00099">
    <property type="entry name" value="CPSGATASE"/>
</dbReference>
<dbReference type="Gene3D" id="3.40.50.880">
    <property type="match status" value="1"/>
</dbReference>
<evidence type="ECO:0000259" key="6">
    <source>
        <dbReference type="Pfam" id="PF00117"/>
    </source>
</evidence>
<evidence type="ECO:0000256" key="4">
    <source>
        <dbReference type="ARBA" id="ARBA00047683"/>
    </source>
</evidence>
<dbReference type="InterPro" id="IPR017926">
    <property type="entry name" value="GATASE"/>
</dbReference>
<dbReference type="InterPro" id="IPR005801">
    <property type="entry name" value="ADC_synthase"/>
</dbReference>
<feature type="region of interest" description="Disordered" evidence="5">
    <location>
        <begin position="1"/>
        <end position="22"/>
    </location>
</feature>
<dbReference type="Proteomes" id="UP001603013">
    <property type="component" value="Unassembled WGS sequence"/>
</dbReference>
<evidence type="ECO:0000313" key="8">
    <source>
        <dbReference type="EMBL" id="MFF8278046.1"/>
    </source>
</evidence>
<organism evidence="8 9">
    <name type="scientific">Streptomyces lateritius</name>
    <dbReference type="NCBI Taxonomy" id="67313"/>
    <lineage>
        <taxon>Bacteria</taxon>
        <taxon>Bacillati</taxon>
        <taxon>Actinomycetota</taxon>
        <taxon>Actinomycetes</taxon>
        <taxon>Kitasatosporales</taxon>
        <taxon>Streptomycetaceae</taxon>
        <taxon>Streptomyces</taxon>
    </lineage>
</organism>
<proteinExistence type="predicted"/>
<comment type="caution">
    <text evidence="8">The sequence shown here is derived from an EMBL/GenBank/DDBJ whole genome shotgun (WGS) entry which is preliminary data.</text>
</comment>
<keyword evidence="3" id="KW-0456">Lyase</keyword>
<reference evidence="8 9" key="1">
    <citation type="submission" date="2024-10" db="EMBL/GenBank/DDBJ databases">
        <title>The Natural Products Discovery Center: Release of the First 8490 Sequenced Strains for Exploring Actinobacteria Biosynthetic Diversity.</title>
        <authorList>
            <person name="Kalkreuter E."/>
            <person name="Kautsar S.A."/>
            <person name="Yang D."/>
            <person name="Bader C.D."/>
            <person name="Teijaro C.N."/>
            <person name="Fluegel L."/>
            <person name="Davis C.M."/>
            <person name="Simpson J.R."/>
            <person name="Lauterbach L."/>
            <person name="Steele A.D."/>
            <person name="Gui C."/>
            <person name="Meng S."/>
            <person name="Li G."/>
            <person name="Viehrig K."/>
            <person name="Ye F."/>
            <person name="Su P."/>
            <person name="Kiefer A.F."/>
            <person name="Nichols A."/>
            <person name="Cepeda A.J."/>
            <person name="Yan W."/>
            <person name="Fan B."/>
            <person name="Jiang Y."/>
            <person name="Adhikari A."/>
            <person name="Zheng C.-J."/>
            <person name="Schuster L."/>
            <person name="Cowan T.M."/>
            <person name="Smanski M.J."/>
            <person name="Chevrette M.G."/>
            <person name="De Carvalho L.P.S."/>
            <person name="Shen B."/>
        </authorList>
    </citation>
    <scope>NUCLEOTIDE SEQUENCE [LARGE SCALE GENOMIC DNA]</scope>
    <source>
        <strain evidence="8 9">NPDC015755</strain>
    </source>
</reference>